<sequence length="333" mass="37850">MKNEERTISAADYFKFFEEIANSKNLNIEEVIFCFKNAVEQVFLKMDPDAELEFEISQEKNVFQILKNKIILNDNDFQDGFSHSKNEDKDAFNATYIKLSEALKLNPNAKDNDQIKTQIIFTQLPKKNELAIRSQFSQLLNTVSKENIYGKYKDKIGTLVKARITSRGPKGFNLVIKDDNLVAFMPLKYTHKKYLEANDTSLEIDAYIETVMPDSKYSQIILSTVSNEILIKELKTEIPEIANGEIKIFGIARNASTRSKVAISTNDNKPLDYDVIGAVIGQNSSRINAISEKLGGEKIDIVRYDDNKIDYIVNAFTPARILSVIEKVMTNTM</sequence>
<dbReference type="InterPro" id="IPR009019">
    <property type="entry name" value="KH_sf_prok-type"/>
</dbReference>
<keyword evidence="5" id="KW-0804">Transcription</keyword>
<evidence type="ECO:0000256" key="3">
    <source>
        <dbReference type="ARBA" id="ARBA00022884"/>
    </source>
</evidence>
<gene>
    <name evidence="8" type="ORF">NPA09_02320</name>
</gene>
<keyword evidence="2" id="KW-0963">Cytoplasm</keyword>
<dbReference type="SUPFAM" id="SSF54814">
    <property type="entry name" value="Prokaryotic type KH domain (KH-domain type II)"/>
    <property type="match status" value="1"/>
</dbReference>
<evidence type="ECO:0000256" key="4">
    <source>
        <dbReference type="ARBA" id="ARBA00023015"/>
    </source>
</evidence>
<evidence type="ECO:0000256" key="1">
    <source>
        <dbReference type="ARBA" id="ARBA00022472"/>
    </source>
</evidence>
<feature type="domain" description="Transcription factor NusA first KH" evidence="7">
    <location>
        <begin position="226"/>
        <end position="304"/>
    </location>
</feature>
<dbReference type="EMBL" id="CP101808">
    <property type="protein sequence ID" value="UUD36719.1"/>
    <property type="molecule type" value="Genomic_DNA"/>
</dbReference>
<dbReference type="PANTHER" id="PTHR22648:SF0">
    <property type="entry name" value="TRANSCRIPTION TERMINATION_ANTITERMINATION PROTEIN NUSA"/>
    <property type="match status" value="1"/>
</dbReference>
<dbReference type="PANTHER" id="PTHR22648">
    <property type="entry name" value="TRANSCRIPTION TERMINATION FACTOR NUSA"/>
    <property type="match status" value="1"/>
</dbReference>
<proteinExistence type="predicted"/>
<keyword evidence="4" id="KW-0805">Transcription regulation</keyword>
<evidence type="ECO:0008006" key="10">
    <source>
        <dbReference type="Google" id="ProtNLM"/>
    </source>
</evidence>
<reference evidence="8" key="1">
    <citation type="submission" date="2022-07" db="EMBL/GenBank/DDBJ databases">
        <title>Complete genome of Mycoplasma equigenitalium type strain T37.</title>
        <authorList>
            <person name="Spergser J."/>
        </authorList>
    </citation>
    <scope>NUCLEOTIDE SEQUENCE</scope>
    <source>
        <strain evidence="8">T37</strain>
    </source>
</reference>
<dbReference type="Gene3D" id="3.30.300.20">
    <property type="match status" value="1"/>
</dbReference>
<dbReference type="InterPro" id="IPR036555">
    <property type="entry name" value="NusA_N_sf"/>
</dbReference>
<dbReference type="InterPro" id="IPR030842">
    <property type="entry name" value="TF_NusA_bacterial"/>
</dbReference>
<evidence type="ECO:0000313" key="9">
    <source>
        <dbReference type="Proteomes" id="UP001059576"/>
    </source>
</evidence>
<dbReference type="InterPro" id="IPR025249">
    <property type="entry name" value="TF_NusA_KH_1st"/>
</dbReference>
<protein>
    <recommendedName>
        <fullName evidence="10">Transcription termination/antitermination protein NusA</fullName>
    </recommendedName>
</protein>
<keyword evidence="1" id="KW-0806">Transcription termination</keyword>
<dbReference type="InterPro" id="IPR013735">
    <property type="entry name" value="TF_NusA_N"/>
</dbReference>
<dbReference type="InterPro" id="IPR015946">
    <property type="entry name" value="KH_dom-like_a/b"/>
</dbReference>
<dbReference type="Pfam" id="PF08529">
    <property type="entry name" value="NusA_N"/>
    <property type="match status" value="1"/>
</dbReference>
<evidence type="ECO:0000259" key="7">
    <source>
        <dbReference type="Pfam" id="PF13184"/>
    </source>
</evidence>
<accession>A0ABY5J0D8</accession>
<dbReference type="SUPFAM" id="SSF69705">
    <property type="entry name" value="Transcription factor NusA, N-terminal domain"/>
    <property type="match status" value="1"/>
</dbReference>
<organism evidence="8 9">
    <name type="scientific">Mycoplasmopsis equigenitalium</name>
    <dbReference type="NCBI Taxonomy" id="114883"/>
    <lineage>
        <taxon>Bacteria</taxon>
        <taxon>Bacillati</taxon>
        <taxon>Mycoplasmatota</taxon>
        <taxon>Mycoplasmoidales</taxon>
        <taxon>Metamycoplasmataceae</taxon>
        <taxon>Mycoplasmopsis</taxon>
    </lineage>
</organism>
<dbReference type="RefSeq" id="WP_256541810.1">
    <property type="nucleotide sequence ID" value="NZ_CP101808.1"/>
</dbReference>
<evidence type="ECO:0000256" key="5">
    <source>
        <dbReference type="ARBA" id="ARBA00023163"/>
    </source>
</evidence>
<dbReference type="Pfam" id="PF13184">
    <property type="entry name" value="KH_NusA_1st"/>
    <property type="match status" value="1"/>
</dbReference>
<evidence type="ECO:0000259" key="6">
    <source>
        <dbReference type="Pfam" id="PF08529"/>
    </source>
</evidence>
<evidence type="ECO:0000256" key="2">
    <source>
        <dbReference type="ARBA" id="ARBA00022490"/>
    </source>
</evidence>
<feature type="domain" description="Transcription factor NusA N-terminal" evidence="6">
    <location>
        <begin position="14"/>
        <end position="141"/>
    </location>
</feature>
<keyword evidence="3" id="KW-0694">RNA-binding</keyword>
<dbReference type="Proteomes" id="UP001059576">
    <property type="component" value="Chromosome"/>
</dbReference>
<name>A0ABY5J0D8_9BACT</name>
<evidence type="ECO:0000313" key="8">
    <source>
        <dbReference type="EMBL" id="UUD36719.1"/>
    </source>
</evidence>
<dbReference type="Gene3D" id="3.30.1480.10">
    <property type="entry name" value="NusA, N-terminal domain"/>
    <property type="match status" value="1"/>
</dbReference>
<keyword evidence="9" id="KW-1185">Reference proteome</keyword>